<name>A0ACD3ARP9_9AGAR</name>
<evidence type="ECO:0000313" key="2">
    <source>
        <dbReference type="Proteomes" id="UP000308600"/>
    </source>
</evidence>
<proteinExistence type="predicted"/>
<evidence type="ECO:0000313" key="1">
    <source>
        <dbReference type="EMBL" id="TFK68216.1"/>
    </source>
</evidence>
<reference evidence="1 2" key="1">
    <citation type="journal article" date="2019" name="Nat. Ecol. Evol.">
        <title>Megaphylogeny resolves global patterns of mushroom evolution.</title>
        <authorList>
            <person name="Varga T."/>
            <person name="Krizsan K."/>
            <person name="Foldi C."/>
            <person name="Dima B."/>
            <person name="Sanchez-Garcia M."/>
            <person name="Sanchez-Ramirez S."/>
            <person name="Szollosi G.J."/>
            <person name="Szarkandi J.G."/>
            <person name="Papp V."/>
            <person name="Albert L."/>
            <person name="Andreopoulos W."/>
            <person name="Angelini C."/>
            <person name="Antonin V."/>
            <person name="Barry K.W."/>
            <person name="Bougher N.L."/>
            <person name="Buchanan P."/>
            <person name="Buyck B."/>
            <person name="Bense V."/>
            <person name="Catcheside P."/>
            <person name="Chovatia M."/>
            <person name="Cooper J."/>
            <person name="Damon W."/>
            <person name="Desjardin D."/>
            <person name="Finy P."/>
            <person name="Geml J."/>
            <person name="Haridas S."/>
            <person name="Hughes K."/>
            <person name="Justo A."/>
            <person name="Karasinski D."/>
            <person name="Kautmanova I."/>
            <person name="Kiss B."/>
            <person name="Kocsube S."/>
            <person name="Kotiranta H."/>
            <person name="LaButti K.M."/>
            <person name="Lechner B.E."/>
            <person name="Liimatainen K."/>
            <person name="Lipzen A."/>
            <person name="Lukacs Z."/>
            <person name="Mihaltcheva S."/>
            <person name="Morgado L.N."/>
            <person name="Niskanen T."/>
            <person name="Noordeloos M.E."/>
            <person name="Ohm R.A."/>
            <person name="Ortiz-Santana B."/>
            <person name="Ovrebo C."/>
            <person name="Racz N."/>
            <person name="Riley R."/>
            <person name="Savchenko A."/>
            <person name="Shiryaev A."/>
            <person name="Soop K."/>
            <person name="Spirin V."/>
            <person name="Szebenyi C."/>
            <person name="Tomsovsky M."/>
            <person name="Tulloss R.E."/>
            <person name="Uehling J."/>
            <person name="Grigoriev I.V."/>
            <person name="Vagvolgyi C."/>
            <person name="Papp T."/>
            <person name="Martin F.M."/>
            <person name="Miettinen O."/>
            <person name="Hibbett D.S."/>
            <person name="Nagy L.G."/>
        </authorList>
    </citation>
    <scope>NUCLEOTIDE SEQUENCE [LARGE SCALE GENOMIC DNA]</scope>
    <source>
        <strain evidence="1 2">NL-1719</strain>
    </source>
</reference>
<sequence length="405" mass="45387">MADDTGSPPTTNAPTEVQPTPSAPAPIPSTSEASSNPPNPTNRQDLITKARSFLLSPQTQYYDITTKRKFLADKGLSQEEITRLLRETPALRPIVPPRTYPQPPPSNLPRLLLGVIRLFSWMVGGSLALMAIYHQFILPRIADTLAARHALKTHHLMLMTKLTNSLSELKASQKEMHSVLPSPAPYKEPEEFTKFHTVKEVLEYLDAENKEVEDVPPVTFLRCAIEMLSKDRTDEDSKPTTHEVLQHLEEQISWFATDDGLLYEEKLWDTIVDSPLFSASTTTADGSETKVTRWTYVPPVTPPPPPLVASLSKLRDALPKTSTKERPYQRTLQILTDFTGDISMKVHLPYHSTISTGFGLNKPVAEEKPSVEEDIRREIREIKGLLLNRKTFMSARSNGTIPHPS</sequence>
<dbReference type="Proteomes" id="UP000308600">
    <property type="component" value="Unassembled WGS sequence"/>
</dbReference>
<protein>
    <submittedName>
        <fullName evidence="1">Uncharacterized protein</fullName>
    </submittedName>
</protein>
<gene>
    <name evidence="1" type="ORF">BDN72DRAFT_821582</name>
</gene>
<accession>A0ACD3ARP9</accession>
<keyword evidence="2" id="KW-1185">Reference proteome</keyword>
<organism evidence="1 2">
    <name type="scientific">Pluteus cervinus</name>
    <dbReference type="NCBI Taxonomy" id="181527"/>
    <lineage>
        <taxon>Eukaryota</taxon>
        <taxon>Fungi</taxon>
        <taxon>Dikarya</taxon>
        <taxon>Basidiomycota</taxon>
        <taxon>Agaricomycotina</taxon>
        <taxon>Agaricomycetes</taxon>
        <taxon>Agaricomycetidae</taxon>
        <taxon>Agaricales</taxon>
        <taxon>Pluteineae</taxon>
        <taxon>Pluteaceae</taxon>
        <taxon>Pluteus</taxon>
    </lineage>
</organism>
<dbReference type="EMBL" id="ML208357">
    <property type="protein sequence ID" value="TFK68216.1"/>
    <property type="molecule type" value="Genomic_DNA"/>
</dbReference>